<dbReference type="EMBL" id="JAFIRA010000033">
    <property type="protein sequence ID" value="MCJ2543630.1"/>
    <property type="molecule type" value="Genomic_DNA"/>
</dbReference>
<dbReference type="Proteomes" id="UP000830835">
    <property type="component" value="Unassembled WGS sequence"/>
</dbReference>
<keyword evidence="2" id="KW-1185">Reference proteome</keyword>
<organism evidence="1 2">
    <name type="scientific">Thermostichus vulcanus str. 'Rupite'</name>
    <dbReference type="NCBI Taxonomy" id="2813851"/>
    <lineage>
        <taxon>Bacteria</taxon>
        <taxon>Bacillati</taxon>
        <taxon>Cyanobacteriota</taxon>
        <taxon>Cyanophyceae</taxon>
        <taxon>Thermostichales</taxon>
        <taxon>Thermostichaceae</taxon>
        <taxon>Thermostichus</taxon>
    </lineage>
</organism>
<evidence type="ECO:0000313" key="2">
    <source>
        <dbReference type="Proteomes" id="UP000830835"/>
    </source>
</evidence>
<comment type="caution">
    <text evidence="1">The sequence shown here is derived from an EMBL/GenBank/DDBJ whole genome shotgun (WGS) entry which is preliminary data.</text>
</comment>
<proteinExistence type="predicted"/>
<sequence>MVSTATGTGTQSPEDLGRELQQLVQPLSSRLSVSQGKLHLMVEYPAEPSFDRVPLLLKLGTYIRSRPPLLGLDQVIIYGRVSGQTLPQWKSIYEWLRR</sequence>
<evidence type="ECO:0000313" key="1">
    <source>
        <dbReference type="EMBL" id="MCJ2543630.1"/>
    </source>
</evidence>
<reference evidence="1" key="1">
    <citation type="submission" date="2021-02" db="EMBL/GenBank/DDBJ databases">
        <title>The CRISPR/cas machinery reduction and long-range gene transfer in the hot spring cyanobacterium Synechococcus.</title>
        <authorList>
            <person name="Dvorak P."/>
            <person name="Jahodarova E."/>
            <person name="Hasler P."/>
            <person name="Poulickova A."/>
        </authorList>
    </citation>
    <scope>NUCLEOTIDE SEQUENCE</scope>
    <source>
        <strain evidence="1">Rupite</strain>
    </source>
</reference>
<protein>
    <submittedName>
        <fullName evidence="1">Uncharacterized protein</fullName>
    </submittedName>
</protein>
<accession>A0ABT0CCZ0</accession>
<name>A0ABT0CCZ0_THEVL</name>
<gene>
    <name evidence="1" type="ORF">JX360_12055</name>
</gene>
<dbReference type="RefSeq" id="WP_244351253.1">
    <property type="nucleotide sequence ID" value="NZ_JAFIRA010000033.1"/>
</dbReference>